<keyword evidence="6" id="KW-1185">Reference proteome</keyword>
<proteinExistence type="predicted"/>
<dbReference type="Proteomes" id="UP000192478">
    <property type="component" value="Chromosome"/>
</dbReference>
<evidence type="ECO:0000313" key="5">
    <source>
        <dbReference type="EMBL" id="ARE89111.1"/>
    </source>
</evidence>
<dbReference type="EC" id="2.7.11.1" evidence="5"/>
<evidence type="ECO:0000256" key="2">
    <source>
        <dbReference type="ARBA" id="ARBA00022777"/>
    </source>
</evidence>
<feature type="domain" description="HipA-like C-terminal" evidence="3">
    <location>
        <begin position="18"/>
        <end position="221"/>
    </location>
</feature>
<dbReference type="Proteomes" id="UP000177894">
    <property type="component" value="Chromosome"/>
</dbReference>
<dbReference type="Pfam" id="PF07804">
    <property type="entry name" value="HipA_C"/>
    <property type="match status" value="1"/>
</dbReference>
<evidence type="ECO:0000313" key="6">
    <source>
        <dbReference type="Proteomes" id="UP000177894"/>
    </source>
</evidence>
<reference evidence="4 6" key="1">
    <citation type="submission" date="2016-10" db="EMBL/GenBank/DDBJ databases">
        <title>Complete Genome Sequence of Acetogen Clostridium formicoaceticum ATCC 27076.</title>
        <authorList>
            <person name="Bao T."/>
            <person name="Cheng C."/>
            <person name="Zhao J."/>
            <person name="Yang S.-T."/>
            <person name="Wang J."/>
            <person name="Wang M."/>
        </authorList>
    </citation>
    <scope>NUCLEOTIDE SEQUENCE [LARGE SCALE GENOMIC DNA]</scope>
    <source>
        <strain evidence="4 6">ATCC 27076</strain>
    </source>
</reference>
<gene>
    <name evidence="5" type="primary">ctkA</name>
    <name evidence="4" type="ORF">BJL90_01405</name>
    <name evidence="5" type="ORF">CLFO_35170</name>
</gene>
<dbReference type="AlphaFoldDB" id="A0AAC9RN66"/>
<dbReference type="CDD" id="cd17792">
    <property type="entry name" value="CtkA"/>
    <property type="match status" value="1"/>
</dbReference>
<name>A0AAC9RN66_9CLOT</name>
<reference evidence="5 7" key="2">
    <citation type="submission" date="2017-03" db="EMBL/GenBank/DDBJ databases">
        <title>Complete sequence of Clostridium formicaceticum DSM 92.</title>
        <authorList>
            <person name="Poehlein A."/>
            <person name="Karl M."/>
            <person name="Bengelsdorf F.R."/>
            <person name="Duerre P."/>
            <person name="Daniel R."/>
        </authorList>
    </citation>
    <scope>NUCLEOTIDE SEQUENCE [LARGE SCALE GENOMIC DNA]</scope>
    <source>
        <strain evidence="5 7">DSM 92</strain>
    </source>
</reference>
<dbReference type="InterPro" id="IPR012893">
    <property type="entry name" value="HipA-like_C"/>
</dbReference>
<dbReference type="KEGG" id="cfm:BJL90_01405"/>
<evidence type="ECO:0000256" key="1">
    <source>
        <dbReference type="ARBA" id="ARBA00022679"/>
    </source>
</evidence>
<evidence type="ECO:0000313" key="7">
    <source>
        <dbReference type="Proteomes" id="UP000192478"/>
    </source>
</evidence>
<dbReference type="GO" id="GO:0004674">
    <property type="term" value="F:protein serine/threonine kinase activity"/>
    <property type="evidence" value="ECO:0007669"/>
    <property type="project" value="UniProtKB-EC"/>
</dbReference>
<dbReference type="Gene3D" id="1.10.1070.20">
    <property type="match status" value="1"/>
</dbReference>
<keyword evidence="2 5" id="KW-0418">Kinase</keyword>
<accession>A0AAC9RN66</accession>
<evidence type="ECO:0000313" key="4">
    <source>
        <dbReference type="EMBL" id="AOY74725.1"/>
    </source>
</evidence>
<keyword evidence="1 5" id="KW-0808">Transferase</keyword>
<dbReference type="Gene3D" id="3.30.200.120">
    <property type="match status" value="1"/>
</dbReference>
<dbReference type="EMBL" id="CP020559">
    <property type="protein sequence ID" value="ARE89111.1"/>
    <property type="molecule type" value="Genomic_DNA"/>
</dbReference>
<evidence type="ECO:0000259" key="3">
    <source>
        <dbReference type="Pfam" id="PF07804"/>
    </source>
</evidence>
<sequence length="329" mass="38350">MKEIIFDNLPSGNEYYTGAAKKESVMYENLRYMIKYPLRNKSRTELNQTYTNSVVSEYLGCHIINCLEIPYARAQNTLLGRSRGKIVVACEDFTTDDEKLISFDMLQNSYIDSSESGRHPILEDVIETLENHPSIKNREEAIQQFWSIFILDAFLGNFDRHSGNWGYLNNRKTGELKLAPIYDCGSCLYPQISEEGMRKVLEMPEEIERRWREFPNSAILDEETGKKINYYEFITSLKREDCNEALKRVFPLIDMAKVQKVVDDTPYISDMQKRFYKIMLQARYENILLVAYKCLTKVNEQSKLSEIAAKGTYSEREITGKSSKKELER</sequence>
<dbReference type="RefSeq" id="WP_070963634.1">
    <property type="nucleotide sequence ID" value="NZ_CP017603.1"/>
</dbReference>
<dbReference type="EMBL" id="CP017603">
    <property type="protein sequence ID" value="AOY74725.1"/>
    <property type="molecule type" value="Genomic_DNA"/>
</dbReference>
<organism evidence="5 7">
    <name type="scientific">Clostridium formicaceticum</name>
    <dbReference type="NCBI Taxonomy" id="1497"/>
    <lineage>
        <taxon>Bacteria</taxon>
        <taxon>Bacillati</taxon>
        <taxon>Bacillota</taxon>
        <taxon>Clostridia</taxon>
        <taxon>Eubacteriales</taxon>
        <taxon>Clostridiaceae</taxon>
        <taxon>Clostridium</taxon>
    </lineage>
</organism>
<protein>
    <submittedName>
        <fullName evidence="5">Serine/threonine-protein kinase CtkA</fullName>
        <ecNumber evidence="5">2.7.11.1</ecNumber>
    </submittedName>
</protein>